<evidence type="ECO:0000313" key="4">
    <source>
        <dbReference type="Proteomes" id="UP000030744"/>
    </source>
</evidence>
<proteinExistence type="predicted"/>
<evidence type="ECO:0000256" key="1">
    <source>
        <dbReference type="SAM" id="MobiDB-lite"/>
    </source>
</evidence>
<feature type="compositionally biased region" description="Basic and acidic residues" evidence="1">
    <location>
        <begin position="372"/>
        <end position="381"/>
    </location>
</feature>
<keyword evidence="2" id="KW-0812">Transmembrane</keyword>
<dbReference type="VEuPathDB" id="ToxoDB:EMH_0004640"/>
<protein>
    <submittedName>
        <fullName evidence="3">Uncharacterized protein</fullName>
    </submittedName>
</protein>
<feature type="compositionally biased region" description="Acidic residues" evidence="1">
    <location>
        <begin position="155"/>
        <end position="172"/>
    </location>
</feature>
<keyword evidence="2" id="KW-1133">Transmembrane helix</keyword>
<evidence type="ECO:0000256" key="2">
    <source>
        <dbReference type="SAM" id="Phobius"/>
    </source>
</evidence>
<name>U6K090_9EIME</name>
<reference evidence="3" key="2">
    <citation type="submission" date="2013-10" db="EMBL/GenBank/DDBJ databases">
        <authorList>
            <person name="Aslett M."/>
        </authorList>
    </citation>
    <scope>NUCLEOTIDE SEQUENCE [LARGE SCALE GENOMIC DNA]</scope>
    <source>
        <strain evidence="3">Houghton</strain>
    </source>
</reference>
<feature type="region of interest" description="Disordered" evidence="1">
    <location>
        <begin position="361"/>
        <end position="381"/>
    </location>
</feature>
<dbReference type="AlphaFoldDB" id="U6K090"/>
<feature type="region of interest" description="Disordered" evidence="1">
    <location>
        <begin position="105"/>
        <end position="176"/>
    </location>
</feature>
<keyword evidence="4" id="KW-1185">Reference proteome</keyword>
<accession>U6K090</accession>
<keyword evidence="2" id="KW-0472">Membrane</keyword>
<dbReference type="RefSeq" id="XP_013352301.1">
    <property type="nucleotide sequence ID" value="XM_013496847.1"/>
</dbReference>
<dbReference type="Proteomes" id="UP000030744">
    <property type="component" value="Unassembled WGS sequence"/>
</dbReference>
<dbReference type="EMBL" id="HG682086">
    <property type="protein sequence ID" value="CDJ29732.1"/>
    <property type="molecule type" value="Genomic_DNA"/>
</dbReference>
<feature type="compositionally biased region" description="Basic and acidic residues" evidence="1">
    <location>
        <begin position="494"/>
        <end position="506"/>
    </location>
</feature>
<gene>
    <name evidence="3" type="ORF">EMH_0004640</name>
</gene>
<sequence>MDAPVMRTRLSSASADFDLETAAGKSYSHEEPKDRTPFDYLKKASRLWLALAAVVLLVFFCFSSSIFSRSPSSAQQYNLDQTASFDISGADPALVGQRTAYLGRVHSPPPAALQHPNNTRHLPHHHAAHAAPPPQDSGNVTEGEENGEEEHWSGEETEEGDHDLPEEEEEESHVDSEYLATAHSEYLHSEYLDEGKQHPDEPEYIDIWDGVSHEDLHLSDGVPGLKTPLYRLPFVDGQHNDTHIIGVHTKQVFLPRFLSVSGGKRLPAISGTYKMYMIKDGRPKPHLNHGRLIWQKEGQDSSMFLYYDHMHHTWVFNSELELGRPQPLAFLAHGAILPISKKSDRTFRKYGAPKSVHWIVRDTRSGSSRPDGTVKVEADPRRSGDEYLQPLLLQKVYHAPEEGSLDGEGEADDFELFEEEHEEEDDEEEELPLDENGEPIALPLGARSFQQFITHLKTNVYHTFDSLHPRYDHKEILKDPVTFVEANAHPDLVGPERLDGYTHDPVPHPLRKPVHDEDEH</sequence>
<dbReference type="GeneID" id="25375494"/>
<dbReference type="OrthoDB" id="345641at2759"/>
<organism evidence="3 4">
    <name type="scientific">Eimeria mitis</name>
    <dbReference type="NCBI Taxonomy" id="44415"/>
    <lineage>
        <taxon>Eukaryota</taxon>
        <taxon>Sar</taxon>
        <taxon>Alveolata</taxon>
        <taxon>Apicomplexa</taxon>
        <taxon>Conoidasida</taxon>
        <taxon>Coccidia</taxon>
        <taxon>Eucoccidiorida</taxon>
        <taxon>Eimeriorina</taxon>
        <taxon>Eimeriidae</taxon>
        <taxon>Eimeria</taxon>
    </lineage>
</organism>
<feature type="region of interest" description="Disordered" evidence="1">
    <location>
        <begin position="491"/>
        <end position="520"/>
    </location>
</feature>
<feature type="transmembrane region" description="Helical" evidence="2">
    <location>
        <begin position="47"/>
        <end position="67"/>
    </location>
</feature>
<reference evidence="3" key="1">
    <citation type="submission" date="2013-10" db="EMBL/GenBank/DDBJ databases">
        <title>Genomic analysis of the causative agents of coccidiosis in chickens.</title>
        <authorList>
            <person name="Reid A.J."/>
            <person name="Blake D."/>
            <person name="Billington K."/>
            <person name="Browne H."/>
            <person name="Dunn M."/>
            <person name="Hung S."/>
            <person name="Kawahara F."/>
            <person name="Miranda-Saavedra D."/>
            <person name="Mourier T."/>
            <person name="Nagra H."/>
            <person name="Otto T.D."/>
            <person name="Rawlings N."/>
            <person name="Sanchez A."/>
            <person name="Sanders M."/>
            <person name="Subramaniam C."/>
            <person name="Tay Y."/>
            <person name="Dear P."/>
            <person name="Doerig C."/>
            <person name="Gruber A."/>
            <person name="Parkinson J."/>
            <person name="Shirley M."/>
            <person name="Wan K.L."/>
            <person name="Berriman M."/>
            <person name="Tomley F."/>
            <person name="Pain A."/>
        </authorList>
    </citation>
    <scope>NUCLEOTIDE SEQUENCE [LARGE SCALE GENOMIC DNA]</scope>
    <source>
        <strain evidence="3">Houghton</strain>
    </source>
</reference>
<evidence type="ECO:0000313" key="3">
    <source>
        <dbReference type="EMBL" id="CDJ29732.1"/>
    </source>
</evidence>